<comment type="caution">
    <text evidence="1">The sequence shown here is derived from an EMBL/GenBank/DDBJ whole genome shotgun (WGS) entry which is preliminary data.</text>
</comment>
<gene>
    <name evidence="1" type="ORF">ACFP3J_25670</name>
</gene>
<evidence type="ECO:0000313" key="1">
    <source>
        <dbReference type="EMBL" id="MFC5658855.1"/>
    </source>
</evidence>
<dbReference type="RefSeq" id="WP_344349466.1">
    <property type="nucleotide sequence ID" value="NZ_BAAASM010000029.1"/>
</dbReference>
<organism evidence="1 2">
    <name type="scientific">Streptomyces nogalater</name>
    <dbReference type="NCBI Taxonomy" id="38314"/>
    <lineage>
        <taxon>Bacteria</taxon>
        <taxon>Bacillati</taxon>
        <taxon>Actinomycetota</taxon>
        <taxon>Actinomycetes</taxon>
        <taxon>Kitasatosporales</taxon>
        <taxon>Streptomycetaceae</taxon>
        <taxon>Streptomyces</taxon>
    </lineage>
</organism>
<dbReference type="SUPFAM" id="SSF56601">
    <property type="entry name" value="beta-lactamase/transpeptidase-like"/>
    <property type="match status" value="1"/>
</dbReference>
<sequence>MARSRPRSAPAEPAGLDTLGLDLGAATATLPDLFATAQTDAFLVLHRGVVVHEAYPHGAAPHDPHFNASVAKSYLGLLAGMLAREGLLDRSARTDAYVPELASGIHGQRLFVSPGLDLVVVHFGSQVISPSVPVAPFVRTFPRIGAHLAGLG</sequence>
<dbReference type="Gene3D" id="3.40.710.10">
    <property type="entry name" value="DD-peptidase/beta-lactamase superfamily"/>
    <property type="match status" value="1"/>
</dbReference>
<keyword evidence="2" id="KW-1185">Reference proteome</keyword>
<dbReference type="Proteomes" id="UP001596065">
    <property type="component" value="Unassembled WGS sequence"/>
</dbReference>
<reference evidence="2" key="1">
    <citation type="journal article" date="2019" name="Int. J. Syst. Evol. Microbiol.">
        <title>The Global Catalogue of Microorganisms (GCM) 10K type strain sequencing project: providing services to taxonomists for standard genome sequencing and annotation.</title>
        <authorList>
            <consortium name="The Broad Institute Genomics Platform"/>
            <consortium name="The Broad Institute Genome Sequencing Center for Infectious Disease"/>
            <person name="Wu L."/>
            <person name="Ma J."/>
        </authorList>
    </citation>
    <scope>NUCLEOTIDE SEQUENCE [LARGE SCALE GENOMIC DNA]</scope>
    <source>
        <strain evidence="2">KCTC 5701</strain>
    </source>
</reference>
<evidence type="ECO:0000313" key="2">
    <source>
        <dbReference type="Proteomes" id="UP001596065"/>
    </source>
</evidence>
<proteinExistence type="predicted"/>
<protein>
    <recommendedName>
        <fullName evidence="3">Beta-lactamase-related domain-containing protein</fullName>
    </recommendedName>
</protein>
<evidence type="ECO:0008006" key="3">
    <source>
        <dbReference type="Google" id="ProtNLM"/>
    </source>
</evidence>
<accession>A0ABW0WRE5</accession>
<dbReference type="EMBL" id="JBHSOE010000052">
    <property type="protein sequence ID" value="MFC5658855.1"/>
    <property type="molecule type" value="Genomic_DNA"/>
</dbReference>
<dbReference type="InterPro" id="IPR012338">
    <property type="entry name" value="Beta-lactam/transpept-like"/>
</dbReference>
<name>A0ABW0WRE5_STRNO</name>